<evidence type="ECO:0000313" key="16">
    <source>
        <dbReference type="RefSeq" id="XP_004516446.1"/>
    </source>
</evidence>
<evidence type="ECO:0000256" key="5">
    <source>
        <dbReference type="ARBA" id="ARBA00022618"/>
    </source>
</evidence>
<dbReference type="Gene3D" id="1.10.510.10">
    <property type="entry name" value="Transferase(Phosphotransferase) domain 1"/>
    <property type="match status" value="1"/>
</dbReference>
<evidence type="ECO:0000313" key="15">
    <source>
        <dbReference type="Proteomes" id="UP000087171"/>
    </source>
</evidence>
<name>A0A1S2Z7J6_CICAR</name>
<dbReference type="InterPro" id="IPR000719">
    <property type="entry name" value="Prot_kinase_dom"/>
</dbReference>
<evidence type="ECO:0000256" key="13">
    <source>
        <dbReference type="ARBA" id="ARBA00048367"/>
    </source>
</evidence>
<dbReference type="Pfam" id="PF00069">
    <property type="entry name" value="Pkinase"/>
    <property type="match status" value="1"/>
</dbReference>
<dbReference type="RefSeq" id="XP_004516446.1">
    <property type="nucleotide sequence ID" value="XM_004516389.3"/>
</dbReference>
<keyword evidence="6" id="KW-0808">Transferase</keyword>
<evidence type="ECO:0000256" key="1">
    <source>
        <dbReference type="ARBA" id="ARBA00006485"/>
    </source>
</evidence>
<dbReference type="SUPFAM" id="SSF56112">
    <property type="entry name" value="Protein kinase-like (PK-like)"/>
    <property type="match status" value="1"/>
</dbReference>
<dbReference type="PROSITE" id="PS50011">
    <property type="entry name" value="PROTEIN_KINASE_DOM"/>
    <property type="match status" value="1"/>
</dbReference>
<dbReference type="Proteomes" id="UP000087171">
    <property type="component" value="Unplaced"/>
</dbReference>
<feature type="domain" description="Protein kinase" evidence="14">
    <location>
        <begin position="38"/>
        <end position="327"/>
    </location>
</feature>
<dbReference type="eggNOG" id="KOG0594">
    <property type="taxonomic scope" value="Eukaryota"/>
</dbReference>
<dbReference type="GO" id="GO:0010468">
    <property type="term" value="P:regulation of gene expression"/>
    <property type="evidence" value="ECO:0007669"/>
    <property type="project" value="TreeGrafter"/>
</dbReference>
<evidence type="ECO:0000256" key="8">
    <source>
        <dbReference type="ARBA" id="ARBA00022776"/>
    </source>
</evidence>
<evidence type="ECO:0000256" key="11">
    <source>
        <dbReference type="ARBA" id="ARBA00023306"/>
    </source>
</evidence>
<keyword evidence="10" id="KW-0067">ATP-binding</keyword>
<comment type="catalytic activity">
    <reaction evidence="13">
        <text>L-seryl-[protein] + ATP = O-phospho-L-seryl-[protein] + ADP + H(+)</text>
        <dbReference type="Rhea" id="RHEA:17989"/>
        <dbReference type="Rhea" id="RHEA-COMP:9863"/>
        <dbReference type="Rhea" id="RHEA-COMP:11604"/>
        <dbReference type="ChEBI" id="CHEBI:15378"/>
        <dbReference type="ChEBI" id="CHEBI:29999"/>
        <dbReference type="ChEBI" id="CHEBI:30616"/>
        <dbReference type="ChEBI" id="CHEBI:83421"/>
        <dbReference type="ChEBI" id="CHEBI:456216"/>
        <dbReference type="EC" id="2.7.11.22"/>
    </reaction>
</comment>
<proteinExistence type="inferred from homology"/>
<dbReference type="FunFam" id="1.10.510.10:FF:000624">
    <property type="entry name" value="Mitogen-activated protein kinase"/>
    <property type="match status" value="1"/>
</dbReference>
<dbReference type="PaxDb" id="3827-XP_004516446.1"/>
<evidence type="ECO:0000256" key="10">
    <source>
        <dbReference type="ARBA" id="ARBA00022840"/>
    </source>
</evidence>
<keyword evidence="7" id="KW-0547">Nucleotide-binding</keyword>
<dbReference type="OrthoDB" id="1375265at2759"/>
<keyword evidence="5 16" id="KW-0132">Cell division</keyword>
<evidence type="ECO:0000256" key="2">
    <source>
        <dbReference type="ARBA" id="ARBA00012425"/>
    </source>
</evidence>
<dbReference type="InterPro" id="IPR011009">
    <property type="entry name" value="Kinase-like_dom_sf"/>
</dbReference>
<dbReference type="InterPro" id="IPR050108">
    <property type="entry name" value="CDK"/>
</dbReference>
<keyword evidence="3" id="KW-0723">Serine/threonine-protein kinase</keyword>
<dbReference type="GO" id="GO:0051445">
    <property type="term" value="P:regulation of meiotic cell cycle"/>
    <property type="evidence" value="ECO:0007669"/>
    <property type="project" value="TreeGrafter"/>
</dbReference>
<comment type="similarity">
    <text evidence="1">Belongs to the protein kinase superfamily. CMGC Ser/Thr protein kinase family. CDC2/CDKX subfamily.</text>
</comment>
<dbReference type="STRING" id="3827.A0A1S2Z7J6"/>
<evidence type="ECO:0000256" key="3">
    <source>
        <dbReference type="ARBA" id="ARBA00022527"/>
    </source>
</evidence>
<dbReference type="Gene3D" id="3.30.200.20">
    <property type="entry name" value="Phosphorylase Kinase, domain 1"/>
    <property type="match status" value="1"/>
</dbReference>
<dbReference type="GO" id="GO:0005737">
    <property type="term" value="C:cytoplasm"/>
    <property type="evidence" value="ECO:0007669"/>
    <property type="project" value="TreeGrafter"/>
</dbReference>
<dbReference type="PANTHER" id="PTHR24056">
    <property type="entry name" value="CELL DIVISION PROTEIN KINASE"/>
    <property type="match status" value="1"/>
</dbReference>
<dbReference type="GO" id="GO:0005634">
    <property type="term" value="C:nucleus"/>
    <property type="evidence" value="ECO:0007669"/>
    <property type="project" value="TreeGrafter"/>
</dbReference>
<evidence type="ECO:0000256" key="9">
    <source>
        <dbReference type="ARBA" id="ARBA00022777"/>
    </source>
</evidence>
<dbReference type="AlphaFoldDB" id="A0A1S2Z7J6"/>
<accession>A0A1S2Z7J6</accession>
<dbReference type="GO" id="GO:0030332">
    <property type="term" value="F:cyclin binding"/>
    <property type="evidence" value="ECO:0007669"/>
    <property type="project" value="TreeGrafter"/>
</dbReference>
<dbReference type="KEGG" id="cam:101492534"/>
<keyword evidence="15" id="KW-1185">Reference proteome</keyword>
<dbReference type="GO" id="GO:0005524">
    <property type="term" value="F:ATP binding"/>
    <property type="evidence" value="ECO:0007669"/>
    <property type="project" value="UniProtKB-KW"/>
</dbReference>
<dbReference type="GO" id="GO:0000082">
    <property type="term" value="P:G1/S transition of mitotic cell cycle"/>
    <property type="evidence" value="ECO:0007669"/>
    <property type="project" value="TreeGrafter"/>
</dbReference>
<keyword evidence="9" id="KW-0418">Kinase</keyword>
<gene>
    <name evidence="16" type="primary">LOC101492534</name>
</gene>
<protein>
    <recommendedName>
        <fullName evidence="2">cyclin-dependent kinase</fullName>
        <ecNumber evidence="2">2.7.11.22</ecNumber>
    </recommendedName>
</protein>
<evidence type="ECO:0000256" key="6">
    <source>
        <dbReference type="ARBA" id="ARBA00022679"/>
    </source>
</evidence>
<dbReference type="GO" id="GO:0004693">
    <property type="term" value="F:cyclin-dependent protein serine/threonine kinase activity"/>
    <property type="evidence" value="ECO:0007669"/>
    <property type="project" value="UniProtKB-EC"/>
</dbReference>
<keyword evidence="11" id="KW-0131">Cell cycle</keyword>
<evidence type="ECO:0000256" key="4">
    <source>
        <dbReference type="ARBA" id="ARBA00022553"/>
    </source>
</evidence>
<dbReference type="GO" id="GO:0051301">
    <property type="term" value="P:cell division"/>
    <property type="evidence" value="ECO:0007669"/>
    <property type="project" value="UniProtKB-KW"/>
</dbReference>
<keyword evidence="8" id="KW-0498">Mitosis</keyword>
<comment type="catalytic activity">
    <reaction evidence="12">
        <text>L-threonyl-[protein] + ATP = O-phospho-L-threonyl-[protein] + ADP + H(+)</text>
        <dbReference type="Rhea" id="RHEA:46608"/>
        <dbReference type="Rhea" id="RHEA-COMP:11060"/>
        <dbReference type="Rhea" id="RHEA-COMP:11605"/>
        <dbReference type="ChEBI" id="CHEBI:15378"/>
        <dbReference type="ChEBI" id="CHEBI:30013"/>
        <dbReference type="ChEBI" id="CHEBI:30616"/>
        <dbReference type="ChEBI" id="CHEBI:61977"/>
        <dbReference type="ChEBI" id="CHEBI:456216"/>
        <dbReference type="EC" id="2.7.11.22"/>
    </reaction>
</comment>
<reference evidence="16" key="1">
    <citation type="submission" date="2025-08" db="UniProtKB">
        <authorList>
            <consortium name="RefSeq"/>
        </authorList>
    </citation>
    <scope>IDENTIFICATION</scope>
    <source>
        <tissue evidence="16">Etiolated seedlings</tissue>
    </source>
</reference>
<sequence length="329" mass="37358">MSVSMSMDDLRALRYYDPSIPKFTPNQKRILYPMFKDFELIEIKGRKFSDLIKCRQRFTGQLVALKILTIPENEKKNGVPHSILNHISIVRYLNHPNIVRLLQVIGTEDDVFLTFEYLNDSLKRYLFNPLLFGVKKVMQRSLLRRALSGLAYCHSQNILHRNLSPYNISIQYCEDAVLNEVKLTDFTAAITMEPPLPPYSINIGYPRYKAPEILLGSTNYSTAVDIWSMGCIFAEIFIGKPLFHGKDAPKILAQIFCLLGTPTEETWPGVSSICNFVEAFDPPTKPKDLALKFPGIDPAGVDLVSKMLCLCPNSRISAQEAVNHPYLRP</sequence>
<dbReference type="EC" id="2.7.11.22" evidence="2"/>
<evidence type="ECO:0000256" key="7">
    <source>
        <dbReference type="ARBA" id="ARBA00022741"/>
    </source>
</evidence>
<dbReference type="GO" id="GO:0010389">
    <property type="term" value="P:regulation of G2/M transition of mitotic cell cycle"/>
    <property type="evidence" value="ECO:0007669"/>
    <property type="project" value="TreeGrafter"/>
</dbReference>
<evidence type="ECO:0000256" key="12">
    <source>
        <dbReference type="ARBA" id="ARBA00047811"/>
    </source>
</evidence>
<dbReference type="GO" id="GO:0007165">
    <property type="term" value="P:signal transduction"/>
    <property type="evidence" value="ECO:0007669"/>
    <property type="project" value="TreeGrafter"/>
</dbReference>
<dbReference type="PANTHER" id="PTHR24056:SF548">
    <property type="entry name" value="CYCLIN-DEPENDENT KINASE A-1"/>
    <property type="match status" value="1"/>
</dbReference>
<organism evidence="15 16">
    <name type="scientific">Cicer arietinum</name>
    <name type="common">Chickpea</name>
    <name type="synonym">Garbanzo</name>
    <dbReference type="NCBI Taxonomy" id="3827"/>
    <lineage>
        <taxon>Eukaryota</taxon>
        <taxon>Viridiplantae</taxon>
        <taxon>Streptophyta</taxon>
        <taxon>Embryophyta</taxon>
        <taxon>Tracheophyta</taxon>
        <taxon>Spermatophyta</taxon>
        <taxon>Magnoliopsida</taxon>
        <taxon>eudicotyledons</taxon>
        <taxon>Gunneridae</taxon>
        <taxon>Pentapetalae</taxon>
        <taxon>rosids</taxon>
        <taxon>fabids</taxon>
        <taxon>Fabales</taxon>
        <taxon>Fabaceae</taxon>
        <taxon>Papilionoideae</taxon>
        <taxon>50 kb inversion clade</taxon>
        <taxon>NPAAA clade</taxon>
        <taxon>Hologalegina</taxon>
        <taxon>IRL clade</taxon>
        <taxon>Cicereae</taxon>
        <taxon>Cicer</taxon>
    </lineage>
</organism>
<evidence type="ECO:0000259" key="14">
    <source>
        <dbReference type="PROSITE" id="PS50011"/>
    </source>
</evidence>
<keyword evidence="4" id="KW-0597">Phosphoprotein</keyword>
<dbReference type="GO" id="GO:0000307">
    <property type="term" value="C:cyclin-dependent protein kinase holoenzyme complex"/>
    <property type="evidence" value="ECO:0007669"/>
    <property type="project" value="TreeGrafter"/>
</dbReference>
<dbReference type="GeneID" id="101492534"/>